<dbReference type="PRINTS" id="PR00344">
    <property type="entry name" value="BCTRLSENSOR"/>
</dbReference>
<keyword evidence="4" id="KW-0808">Transferase</keyword>
<keyword evidence="3 6" id="KW-0597">Phosphoprotein</keyword>
<proteinExistence type="predicted"/>
<dbReference type="EMBL" id="CP106753">
    <property type="protein sequence ID" value="UXY16254.1"/>
    <property type="molecule type" value="Genomic_DNA"/>
</dbReference>
<dbReference type="SMART" id="SM00448">
    <property type="entry name" value="REC"/>
    <property type="match status" value="1"/>
</dbReference>
<dbReference type="Gene3D" id="3.40.50.2300">
    <property type="match status" value="1"/>
</dbReference>
<dbReference type="SUPFAM" id="SSF55874">
    <property type="entry name" value="ATPase domain of HSP90 chaperone/DNA topoisomerase II/histidine kinase"/>
    <property type="match status" value="1"/>
</dbReference>
<sequence>MLPPFTAMPRRVRIAFWITVSVLSGILILSAWFEQRLRAHLSGVSDYAAQEELWNTISLTREFMNVIKVVRLARYDPTQREELALRYDILASRVHTTQSGTLHNLYGMTQAYRQLLAPLNALFQQFDPLFEDGLDNVEIERLAQTLDQLEPQFHQTVQLIQERFSDQLIRNQRLIVALGEWRIALLVLQFLLLLFFAFIALRELWRSETRSRELEEARRVALDASAAKTRFLASVSHEMRTPLTAIIGYTEQVLALNSLPPAQRRQLEHVRQSGTYLSSLIGNVLDVSKIEAGRVHVVEDTVCMAEVATDLRGIFELQAASRGLQFTLTLDPAVPPYLHLDGGKWRQILINLIGNAIKFTEHGAVHAHIDALQPADKLMLRMQVIDTGLGISIEEQARLFNPFEQTASGKLLGGTGLGLVISRDYARHLGGDITVESVPGRGSTFTATVHAQPAMAPPPADEKDAPRLDGLKLVIAEDQEINRELMRDILTQAGAQVRATDNGLSVLDELTTDPACDCVLLDYNMPGLDGLAAARALRARGWSGRIVMISAGLQPEPDKLAAAGIDQWLPKPFSALRLLQAARGEVQEGAAPAAAVQSELLESLETMCGRLGCTPQRWLELAERGLARVETLLAHYANSDNTQDKQRHAHSARGIALQIGATALATALADLEQHPDTAPTTPVRECYAQTRAAVAELAQTNFLSGTTRDAP</sequence>
<evidence type="ECO:0000313" key="11">
    <source>
        <dbReference type="Proteomes" id="UP001061302"/>
    </source>
</evidence>
<keyword evidence="10" id="KW-0547">Nucleotide-binding</keyword>
<evidence type="ECO:0000256" key="6">
    <source>
        <dbReference type="PROSITE-ProRule" id="PRU00169"/>
    </source>
</evidence>
<dbReference type="RefSeq" id="WP_263125700.1">
    <property type="nucleotide sequence ID" value="NZ_CP106753.1"/>
</dbReference>
<reference evidence="10" key="1">
    <citation type="submission" date="2022-10" db="EMBL/GenBank/DDBJ databases">
        <title>Chitiniphilus purpureus sp. nov., a novel chitin-degrading bacterium isolated from crawfish pond sediment.</title>
        <authorList>
            <person name="Li K."/>
        </authorList>
    </citation>
    <scope>NUCLEOTIDE SEQUENCE</scope>
    <source>
        <strain evidence="10">CD1</strain>
    </source>
</reference>
<dbReference type="Gene3D" id="3.30.565.10">
    <property type="entry name" value="Histidine kinase-like ATPase, C-terminal domain"/>
    <property type="match status" value="1"/>
</dbReference>
<evidence type="ECO:0000259" key="9">
    <source>
        <dbReference type="PROSITE" id="PS50110"/>
    </source>
</evidence>
<dbReference type="EC" id="2.7.13.3" evidence="2"/>
<dbReference type="Proteomes" id="UP001061302">
    <property type="component" value="Chromosome"/>
</dbReference>
<dbReference type="Pfam" id="PF00512">
    <property type="entry name" value="HisKA"/>
    <property type="match status" value="1"/>
</dbReference>
<dbReference type="InterPro" id="IPR001789">
    <property type="entry name" value="Sig_transdc_resp-reg_receiver"/>
</dbReference>
<dbReference type="InterPro" id="IPR036641">
    <property type="entry name" value="HPT_dom_sf"/>
</dbReference>
<dbReference type="Gene3D" id="1.20.120.160">
    <property type="entry name" value="HPT domain"/>
    <property type="match status" value="1"/>
</dbReference>
<dbReference type="InterPro" id="IPR036890">
    <property type="entry name" value="HATPase_C_sf"/>
</dbReference>
<organism evidence="10 11">
    <name type="scientific">Chitiniphilus purpureus</name>
    <dbReference type="NCBI Taxonomy" id="2981137"/>
    <lineage>
        <taxon>Bacteria</taxon>
        <taxon>Pseudomonadati</taxon>
        <taxon>Pseudomonadota</taxon>
        <taxon>Betaproteobacteria</taxon>
        <taxon>Neisseriales</taxon>
        <taxon>Chitinibacteraceae</taxon>
        <taxon>Chitiniphilus</taxon>
    </lineage>
</organism>
<dbReference type="InterPro" id="IPR003661">
    <property type="entry name" value="HisK_dim/P_dom"/>
</dbReference>
<keyword evidence="7" id="KW-1133">Transmembrane helix</keyword>
<evidence type="ECO:0000259" key="8">
    <source>
        <dbReference type="PROSITE" id="PS50109"/>
    </source>
</evidence>
<gene>
    <name evidence="10" type="ORF">N8I74_04335</name>
</gene>
<evidence type="ECO:0000256" key="5">
    <source>
        <dbReference type="ARBA" id="ARBA00022777"/>
    </source>
</evidence>
<dbReference type="Pfam" id="PF00072">
    <property type="entry name" value="Response_reg"/>
    <property type="match status" value="1"/>
</dbReference>
<dbReference type="SMART" id="SM00387">
    <property type="entry name" value="HATPase_c"/>
    <property type="match status" value="1"/>
</dbReference>
<dbReference type="SUPFAM" id="SSF47384">
    <property type="entry name" value="Homodimeric domain of signal transducing histidine kinase"/>
    <property type="match status" value="1"/>
</dbReference>
<feature type="transmembrane region" description="Helical" evidence="7">
    <location>
        <begin position="14"/>
        <end position="33"/>
    </location>
</feature>
<dbReference type="PANTHER" id="PTHR43047">
    <property type="entry name" value="TWO-COMPONENT HISTIDINE PROTEIN KINASE"/>
    <property type="match status" value="1"/>
</dbReference>
<dbReference type="InterPro" id="IPR011006">
    <property type="entry name" value="CheY-like_superfamily"/>
</dbReference>
<dbReference type="InterPro" id="IPR004358">
    <property type="entry name" value="Sig_transdc_His_kin-like_C"/>
</dbReference>
<name>A0ABY6DPE1_9NEIS</name>
<dbReference type="CDD" id="cd17546">
    <property type="entry name" value="REC_hyHK_CKI1_RcsC-like"/>
    <property type="match status" value="1"/>
</dbReference>
<accession>A0ABY6DPE1</accession>
<dbReference type="SUPFAM" id="SSF52172">
    <property type="entry name" value="CheY-like"/>
    <property type="match status" value="1"/>
</dbReference>
<feature type="modified residue" description="4-aspartylphosphate" evidence="6">
    <location>
        <position position="522"/>
    </location>
</feature>
<feature type="domain" description="Response regulatory" evidence="9">
    <location>
        <begin position="472"/>
        <end position="586"/>
    </location>
</feature>
<feature type="domain" description="Histidine kinase" evidence="8">
    <location>
        <begin position="234"/>
        <end position="453"/>
    </location>
</feature>
<keyword evidence="5" id="KW-0418">Kinase</keyword>
<dbReference type="InterPro" id="IPR005467">
    <property type="entry name" value="His_kinase_dom"/>
</dbReference>
<evidence type="ECO:0000256" key="1">
    <source>
        <dbReference type="ARBA" id="ARBA00000085"/>
    </source>
</evidence>
<dbReference type="CDD" id="cd00082">
    <property type="entry name" value="HisKA"/>
    <property type="match status" value="1"/>
</dbReference>
<keyword evidence="7" id="KW-0812">Transmembrane</keyword>
<keyword evidence="7" id="KW-0472">Membrane</keyword>
<dbReference type="PROSITE" id="PS50109">
    <property type="entry name" value="HIS_KIN"/>
    <property type="match status" value="1"/>
</dbReference>
<evidence type="ECO:0000256" key="7">
    <source>
        <dbReference type="SAM" id="Phobius"/>
    </source>
</evidence>
<evidence type="ECO:0000313" key="10">
    <source>
        <dbReference type="EMBL" id="UXY16254.1"/>
    </source>
</evidence>
<dbReference type="Pfam" id="PF02518">
    <property type="entry name" value="HATPase_c"/>
    <property type="match status" value="1"/>
</dbReference>
<dbReference type="PROSITE" id="PS50110">
    <property type="entry name" value="RESPONSE_REGULATORY"/>
    <property type="match status" value="1"/>
</dbReference>
<dbReference type="InterPro" id="IPR036097">
    <property type="entry name" value="HisK_dim/P_sf"/>
</dbReference>
<evidence type="ECO:0000256" key="2">
    <source>
        <dbReference type="ARBA" id="ARBA00012438"/>
    </source>
</evidence>
<keyword evidence="10" id="KW-0067">ATP-binding</keyword>
<dbReference type="Gene3D" id="1.10.287.130">
    <property type="match status" value="1"/>
</dbReference>
<dbReference type="InterPro" id="IPR003594">
    <property type="entry name" value="HATPase_dom"/>
</dbReference>
<evidence type="ECO:0000256" key="4">
    <source>
        <dbReference type="ARBA" id="ARBA00022679"/>
    </source>
</evidence>
<evidence type="ECO:0000256" key="3">
    <source>
        <dbReference type="ARBA" id="ARBA00022553"/>
    </source>
</evidence>
<keyword evidence="11" id="KW-1185">Reference proteome</keyword>
<dbReference type="GO" id="GO:0005524">
    <property type="term" value="F:ATP binding"/>
    <property type="evidence" value="ECO:0007669"/>
    <property type="project" value="UniProtKB-KW"/>
</dbReference>
<feature type="transmembrane region" description="Helical" evidence="7">
    <location>
        <begin position="183"/>
        <end position="201"/>
    </location>
</feature>
<dbReference type="SMART" id="SM00388">
    <property type="entry name" value="HisKA"/>
    <property type="match status" value="1"/>
</dbReference>
<protein>
    <recommendedName>
        <fullName evidence="2">histidine kinase</fullName>
        <ecNumber evidence="2">2.7.13.3</ecNumber>
    </recommendedName>
</protein>
<comment type="catalytic activity">
    <reaction evidence="1">
        <text>ATP + protein L-histidine = ADP + protein N-phospho-L-histidine.</text>
        <dbReference type="EC" id="2.7.13.3"/>
    </reaction>
</comment>
<dbReference type="SUPFAM" id="SSF47226">
    <property type="entry name" value="Histidine-containing phosphotransfer domain, HPT domain"/>
    <property type="match status" value="1"/>
</dbReference>